<proteinExistence type="predicted"/>
<evidence type="ECO:0000313" key="2">
    <source>
        <dbReference type="Proteomes" id="UP000032702"/>
    </source>
</evidence>
<evidence type="ECO:0008006" key="3">
    <source>
        <dbReference type="Google" id="ProtNLM"/>
    </source>
</evidence>
<dbReference type="Proteomes" id="UP000032702">
    <property type="component" value="Unassembled WGS sequence"/>
</dbReference>
<organism evidence="1 2">
    <name type="scientific">Stigmatella aurantiaca (strain DW4/3-1)</name>
    <dbReference type="NCBI Taxonomy" id="378806"/>
    <lineage>
        <taxon>Bacteria</taxon>
        <taxon>Pseudomonadati</taxon>
        <taxon>Myxococcota</taxon>
        <taxon>Myxococcia</taxon>
        <taxon>Myxococcales</taxon>
        <taxon>Cystobacterineae</taxon>
        <taxon>Archangiaceae</taxon>
        <taxon>Stigmatella</taxon>
    </lineage>
</organism>
<dbReference type="EMBL" id="AAMD01000026">
    <property type="protein sequence ID" value="EAU67818.1"/>
    <property type="molecule type" value="Genomic_DNA"/>
</dbReference>
<dbReference type="AlphaFoldDB" id="Q097D5"/>
<name>Q097D5_STIAD</name>
<gene>
    <name evidence="1" type="ORF">STIAU_3075</name>
</gene>
<accession>Q097D5</accession>
<evidence type="ECO:0000313" key="1">
    <source>
        <dbReference type="EMBL" id="EAU67818.1"/>
    </source>
</evidence>
<dbReference type="RefSeq" id="WP_002612610.1">
    <property type="nucleotide sequence ID" value="NZ_AAMD01000026.1"/>
</dbReference>
<comment type="caution">
    <text evidence="1">The sequence shown here is derived from an EMBL/GenBank/DDBJ whole genome shotgun (WGS) entry which is preliminary data.</text>
</comment>
<sequence>MSDRHETGSRMLADPARALVMTSVQEASRSLVLELDQSSLESLLKELESSFEIVLRVLEQPEVLKMIQTVDPLALARVRGLRARQELLSAEGGSVGASDLAKLLEVTRQTVDDRRKAGKLLGVERGKHGYAYPIWQVSEEGQPLKGLEEVLAALRDHDTWSKLNFFLSKDPRLPEHKHPLDALRAGEVDKAVGIAKTYGEHGGL</sequence>
<protein>
    <recommendedName>
        <fullName evidence="3">Helix-turn-helix domain-containing protein</fullName>
    </recommendedName>
</protein>
<reference evidence="1 2" key="1">
    <citation type="submission" date="2006-04" db="EMBL/GenBank/DDBJ databases">
        <authorList>
            <person name="Nierman W.C."/>
        </authorList>
    </citation>
    <scope>NUCLEOTIDE SEQUENCE [LARGE SCALE GENOMIC DNA]</scope>
    <source>
        <strain evidence="1 2">DW4/3-1</strain>
    </source>
</reference>